<protein>
    <submittedName>
        <fullName evidence="2">Uncharacterized protein</fullName>
    </submittedName>
</protein>
<dbReference type="InParanoid" id="A0A0Q9WV59"/>
<reference evidence="2 3" key="1">
    <citation type="journal article" date="2007" name="Nature">
        <title>Evolution of genes and genomes on the Drosophila phylogeny.</title>
        <authorList>
            <consortium name="Drosophila 12 Genomes Consortium"/>
            <person name="Clark A.G."/>
            <person name="Eisen M.B."/>
            <person name="Smith D.R."/>
            <person name="Bergman C.M."/>
            <person name="Oliver B."/>
            <person name="Markow T.A."/>
            <person name="Kaufman T.C."/>
            <person name="Kellis M."/>
            <person name="Gelbart W."/>
            <person name="Iyer V.N."/>
            <person name="Pollard D.A."/>
            <person name="Sackton T.B."/>
            <person name="Larracuente A.M."/>
            <person name="Singh N.D."/>
            <person name="Abad J.P."/>
            <person name="Abt D.N."/>
            <person name="Adryan B."/>
            <person name="Aguade M."/>
            <person name="Akashi H."/>
            <person name="Anderson W.W."/>
            <person name="Aquadro C.F."/>
            <person name="Ardell D.H."/>
            <person name="Arguello R."/>
            <person name="Artieri C.G."/>
            <person name="Barbash D.A."/>
            <person name="Barker D."/>
            <person name="Barsanti P."/>
            <person name="Batterham P."/>
            <person name="Batzoglou S."/>
            <person name="Begun D."/>
            <person name="Bhutkar A."/>
            <person name="Blanco E."/>
            <person name="Bosak S.A."/>
            <person name="Bradley R.K."/>
            <person name="Brand A.D."/>
            <person name="Brent M.R."/>
            <person name="Brooks A.N."/>
            <person name="Brown R.H."/>
            <person name="Butlin R.K."/>
            <person name="Caggese C."/>
            <person name="Calvi B.R."/>
            <person name="Bernardo de Carvalho A."/>
            <person name="Caspi A."/>
            <person name="Castrezana S."/>
            <person name="Celniker S.E."/>
            <person name="Chang J.L."/>
            <person name="Chapple C."/>
            <person name="Chatterji S."/>
            <person name="Chinwalla A."/>
            <person name="Civetta A."/>
            <person name="Clifton S.W."/>
            <person name="Comeron J.M."/>
            <person name="Costello J.C."/>
            <person name="Coyne J.A."/>
            <person name="Daub J."/>
            <person name="David R.G."/>
            <person name="Delcher A.L."/>
            <person name="Delehaunty K."/>
            <person name="Do C.B."/>
            <person name="Ebling H."/>
            <person name="Edwards K."/>
            <person name="Eickbush T."/>
            <person name="Evans J.D."/>
            <person name="Filipski A."/>
            <person name="Findeiss S."/>
            <person name="Freyhult E."/>
            <person name="Fulton L."/>
            <person name="Fulton R."/>
            <person name="Garcia A.C."/>
            <person name="Gardiner A."/>
            <person name="Garfield D.A."/>
            <person name="Garvin B.E."/>
            <person name="Gibson G."/>
            <person name="Gilbert D."/>
            <person name="Gnerre S."/>
            <person name="Godfrey J."/>
            <person name="Good R."/>
            <person name="Gotea V."/>
            <person name="Gravely B."/>
            <person name="Greenberg A.J."/>
            <person name="Griffiths-Jones S."/>
            <person name="Gross S."/>
            <person name="Guigo R."/>
            <person name="Gustafson E.A."/>
            <person name="Haerty W."/>
            <person name="Hahn M.W."/>
            <person name="Halligan D.L."/>
            <person name="Halpern A.L."/>
            <person name="Halter G.M."/>
            <person name="Han M.V."/>
            <person name="Heger A."/>
            <person name="Hillier L."/>
            <person name="Hinrichs A.S."/>
            <person name="Holmes I."/>
            <person name="Hoskins R.A."/>
            <person name="Hubisz M.J."/>
            <person name="Hultmark D."/>
            <person name="Huntley M.A."/>
            <person name="Jaffe D.B."/>
            <person name="Jagadeeshan S."/>
            <person name="Jeck W.R."/>
            <person name="Johnson J."/>
            <person name="Jones C.D."/>
            <person name="Jordan W.C."/>
            <person name="Karpen G.H."/>
            <person name="Kataoka E."/>
            <person name="Keightley P.D."/>
            <person name="Kheradpour P."/>
            <person name="Kirkness E.F."/>
            <person name="Koerich L.B."/>
            <person name="Kristiansen K."/>
            <person name="Kudrna D."/>
            <person name="Kulathinal R.J."/>
            <person name="Kumar S."/>
            <person name="Kwok R."/>
            <person name="Lander E."/>
            <person name="Langley C.H."/>
            <person name="Lapoint R."/>
            <person name="Lazzaro B.P."/>
            <person name="Lee S.J."/>
            <person name="Levesque L."/>
            <person name="Li R."/>
            <person name="Lin C.F."/>
            <person name="Lin M.F."/>
            <person name="Lindblad-Toh K."/>
            <person name="Llopart A."/>
            <person name="Long M."/>
            <person name="Low L."/>
            <person name="Lozovsky E."/>
            <person name="Lu J."/>
            <person name="Luo M."/>
            <person name="Machado C.A."/>
            <person name="Makalowski W."/>
            <person name="Marzo M."/>
            <person name="Matsuda M."/>
            <person name="Matzkin L."/>
            <person name="McAllister B."/>
            <person name="McBride C.S."/>
            <person name="McKernan B."/>
            <person name="McKernan K."/>
            <person name="Mendez-Lago M."/>
            <person name="Minx P."/>
            <person name="Mollenhauer M.U."/>
            <person name="Montooth K."/>
            <person name="Mount S.M."/>
            <person name="Mu X."/>
            <person name="Myers E."/>
            <person name="Negre B."/>
            <person name="Newfeld S."/>
            <person name="Nielsen R."/>
            <person name="Noor M.A."/>
            <person name="O'Grady P."/>
            <person name="Pachter L."/>
            <person name="Papaceit M."/>
            <person name="Parisi M.J."/>
            <person name="Parisi M."/>
            <person name="Parts L."/>
            <person name="Pedersen J.S."/>
            <person name="Pesole G."/>
            <person name="Phillippy A.M."/>
            <person name="Ponting C.P."/>
            <person name="Pop M."/>
            <person name="Porcelli D."/>
            <person name="Powell J.R."/>
            <person name="Prohaska S."/>
            <person name="Pruitt K."/>
            <person name="Puig M."/>
            <person name="Quesneville H."/>
            <person name="Ram K.R."/>
            <person name="Rand D."/>
            <person name="Rasmussen M.D."/>
            <person name="Reed L.K."/>
            <person name="Reenan R."/>
            <person name="Reily A."/>
            <person name="Remington K.A."/>
            <person name="Rieger T.T."/>
            <person name="Ritchie M.G."/>
            <person name="Robin C."/>
            <person name="Rogers Y.H."/>
            <person name="Rohde C."/>
            <person name="Rozas J."/>
            <person name="Rubenfield M.J."/>
            <person name="Ruiz A."/>
            <person name="Russo S."/>
            <person name="Salzberg S.L."/>
            <person name="Sanchez-Gracia A."/>
            <person name="Saranga D.J."/>
            <person name="Sato H."/>
            <person name="Schaeffer S.W."/>
            <person name="Schatz M.C."/>
            <person name="Schlenke T."/>
            <person name="Schwartz R."/>
            <person name="Segarra C."/>
            <person name="Singh R.S."/>
            <person name="Sirot L."/>
            <person name="Sirota M."/>
            <person name="Sisneros N.B."/>
            <person name="Smith C.D."/>
            <person name="Smith T.F."/>
            <person name="Spieth J."/>
            <person name="Stage D.E."/>
            <person name="Stark A."/>
            <person name="Stephan W."/>
            <person name="Strausberg R.L."/>
            <person name="Strempel S."/>
            <person name="Sturgill D."/>
            <person name="Sutton G."/>
            <person name="Sutton G.G."/>
            <person name="Tao W."/>
            <person name="Teichmann S."/>
            <person name="Tobari Y.N."/>
            <person name="Tomimura Y."/>
            <person name="Tsolas J.M."/>
            <person name="Valente V.L."/>
            <person name="Venter E."/>
            <person name="Venter J.C."/>
            <person name="Vicario S."/>
            <person name="Vieira F.G."/>
            <person name="Vilella A.J."/>
            <person name="Villasante A."/>
            <person name="Walenz B."/>
            <person name="Wang J."/>
            <person name="Wasserman M."/>
            <person name="Watts T."/>
            <person name="Wilson D."/>
            <person name="Wilson R.K."/>
            <person name="Wing R.A."/>
            <person name="Wolfner M.F."/>
            <person name="Wong A."/>
            <person name="Wong G.K."/>
            <person name="Wu C.I."/>
            <person name="Wu G."/>
            <person name="Yamamoto D."/>
            <person name="Yang H.P."/>
            <person name="Yang S.P."/>
            <person name="Yorke J.A."/>
            <person name="Yoshida K."/>
            <person name="Zdobnov E."/>
            <person name="Zhang P."/>
            <person name="Zhang Y."/>
            <person name="Zimin A.V."/>
            <person name="Baldwin J."/>
            <person name="Abdouelleil A."/>
            <person name="Abdulkadir J."/>
            <person name="Abebe A."/>
            <person name="Abera B."/>
            <person name="Abreu J."/>
            <person name="Acer S.C."/>
            <person name="Aftuck L."/>
            <person name="Alexander A."/>
            <person name="An P."/>
            <person name="Anderson E."/>
            <person name="Anderson S."/>
            <person name="Arachi H."/>
            <person name="Azer M."/>
            <person name="Bachantsang P."/>
            <person name="Barry A."/>
            <person name="Bayul T."/>
            <person name="Berlin A."/>
            <person name="Bessette D."/>
            <person name="Bloom T."/>
            <person name="Blye J."/>
            <person name="Boguslavskiy L."/>
            <person name="Bonnet C."/>
            <person name="Boukhgalter B."/>
            <person name="Bourzgui I."/>
            <person name="Brown A."/>
            <person name="Cahill P."/>
            <person name="Channer S."/>
            <person name="Cheshatsang Y."/>
            <person name="Chuda L."/>
            <person name="Citroen M."/>
            <person name="Collymore A."/>
            <person name="Cooke P."/>
            <person name="Costello M."/>
            <person name="D'Aco K."/>
            <person name="Daza R."/>
            <person name="De Haan G."/>
            <person name="DeGray S."/>
            <person name="DeMaso C."/>
            <person name="Dhargay N."/>
            <person name="Dooley K."/>
            <person name="Dooley E."/>
            <person name="Doricent M."/>
            <person name="Dorje P."/>
            <person name="Dorjee K."/>
            <person name="Dupes A."/>
            <person name="Elong R."/>
            <person name="Falk J."/>
            <person name="Farina A."/>
            <person name="Faro S."/>
            <person name="Ferguson D."/>
            <person name="Fisher S."/>
            <person name="Foley C.D."/>
            <person name="Franke A."/>
            <person name="Friedrich D."/>
            <person name="Gadbois L."/>
            <person name="Gearin G."/>
            <person name="Gearin C.R."/>
            <person name="Giannoukos G."/>
            <person name="Goode T."/>
            <person name="Graham J."/>
            <person name="Grandbois E."/>
            <person name="Grewal S."/>
            <person name="Gyaltsen K."/>
            <person name="Hafez N."/>
            <person name="Hagos B."/>
            <person name="Hall J."/>
            <person name="Henson C."/>
            <person name="Hollinger A."/>
            <person name="Honan T."/>
            <person name="Huard M.D."/>
            <person name="Hughes L."/>
            <person name="Hurhula B."/>
            <person name="Husby M.E."/>
            <person name="Kamat A."/>
            <person name="Kanga B."/>
            <person name="Kashin S."/>
            <person name="Khazanovich D."/>
            <person name="Kisner P."/>
            <person name="Lance K."/>
            <person name="Lara M."/>
            <person name="Lee W."/>
            <person name="Lennon N."/>
            <person name="Letendre F."/>
            <person name="LeVine R."/>
            <person name="Lipovsky A."/>
            <person name="Liu X."/>
            <person name="Liu J."/>
            <person name="Liu S."/>
            <person name="Lokyitsang T."/>
            <person name="Lokyitsang Y."/>
            <person name="Lubonja R."/>
            <person name="Lui A."/>
            <person name="MacDonald P."/>
            <person name="Magnisalis V."/>
            <person name="Maru K."/>
            <person name="Matthews C."/>
            <person name="McCusker W."/>
            <person name="McDonough S."/>
            <person name="Mehta T."/>
            <person name="Meldrim J."/>
            <person name="Meneus L."/>
            <person name="Mihai O."/>
            <person name="Mihalev A."/>
            <person name="Mihova T."/>
            <person name="Mittelman R."/>
            <person name="Mlenga V."/>
            <person name="Montmayeur A."/>
            <person name="Mulrain L."/>
            <person name="Navidi A."/>
            <person name="Naylor J."/>
            <person name="Negash T."/>
            <person name="Nguyen T."/>
            <person name="Nguyen N."/>
            <person name="Nicol R."/>
            <person name="Norbu C."/>
            <person name="Norbu N."/>
            <person name="Novod N."/>
            <person name="O'Neill B."/>
            <person name="Osman S."/>
            <person name="Markiewicz E."/>
            <person name="Oyono O.L."/>
            <person name="Patti C."/>
            <person name="Phunkhang P."/>
            <person name="Pierre F."/>
            <person name="Priest M."/>
            <person name="Raghuraman S."/>
            <person name="Rege F."/>
            <person name="Reyes R."/>
            <person name="Rise C."/>
            <person name="Rogov P."/>
            <person name="Ross K."/>
            <person name="Ryan E."/>
            <person name="Settipalli S."/>
            <person name="Shea T."/>
            <person name="Sherpa N."/>
            <person name="Shi L."/>
            <person name="Shih D."/>
            <person name="Sparrow T."/>
            <person name="Spaulding J."/>
            <person name="Stalker J."/>
            <person name="Stange-Thomann N."/>
            <person name="Stavropoulos S."/>
            <person name="Stone C."/>
            <person name="Strader C."/>
            <person name="Tesfaye S."/>
            <person name="Thomson T."/>
            <person name="Thoulutsang Y."/>
            <person name="Thoulutsang D."/>
            <person name="Topham K."/>
            <person name="Topping I."/>
            <person name="Tsamla T."/>
            <person name="Vassiliev H."/>
            <person name="Vo A."/>
            <person name="Wangchuk T."/>
            <person name="Wangdi T."/>
            <person name="Weiand M."/>
            <person name="Wilkinson J."/>
            <person name="Wilson A."/>
            <person name="Yadav S."/>
            <person name="Young G."/>
            <person name="Yu Q."/>
            <person name="Zembek L."/>
            <person name="Zhong D."/>
            <person name="Zimmer A."/>
            <person name="Zwirko Z."/>
            <person name="Jaffe D.B."/>
            <person name="Alvarez P."/>
            <person name="Brockman W."/>
            <person name="Butler J."/>
            <person name="Chin C."/>
            <person name="Gnerre S."/>
            <person name="Grabherr M."/>
            <person name="Kleber M."/>
            <person name="Mauceli E."/>
            <person name="MacCallum I."/>
        </authorList>
    </citation>
    <scope>NUCLEOTIDE SEQUENCE [LARGE SCALE GENOMIC DNA]</scope>
    <source>
        <strain evidence="3">Tucson 14030-0811.24</strain>
    </source>
</reference>
<name>A0A0Q9WV59_DROWI</name>
<proteinExistence type="predicted"/>
<feature type="region of interest" description="Disordered" evidence="1">
    <location>
        <begin position="1"/>
        <end position="24"/>
    </location>
</feature>
<dbReference type="AlphaFoldDB" id="A0A0Q9WV59"/>
<gene>
    <name evidence="2" type="primary">Dwil\GK27038</name>
    <name evidence="2" type="ORF">Dwil_GK27038</name>
</gene>
<sequence length="89" mass="9680">MAKTTNATKPTTPASSVTVSTTPPASAKLRFKFSGYASRRQTLAHQIKRAHRHLLTGNDKLPTLQQQTKPQIKIPNRACHHVGALSNAP</sequence>
<evidence type="ECO:0000313" key="2">
    <source>
        <dbReference type="EMBL" id="KRF99884.1"/>
    </source>
</evidence>
<evidence type="ECO:0000313" key="3">
    <source>
        <dbReference type="Proteomes" id="UP000007798"/>
    </source>
</evidence>
<dbReference type="EMBL" id="CH964272">
    <property type="protein sequence ID" value="KRF99884.1"/>
    <property type="molecule type" value="Genomic_DNA"/>
</dbReference>
<evidence type="ECO:0000256" key="1">
    <source>
        <dbReference type="SAM" id="MobiDB-lite"/>
    </source>
</evidence>
<keyword evidence="3" id="KW-1185">Reference proteome</keyword>
<dbReference type="OrthoDB" id="128924at2759"/>
<accession>A0A0Q9WV59</accession>
<organism evidence="2 3">
    <name type="scientific">Drosophila willistoni</name>
    <name type="common">Fruit fly</name>
    <dbReference type="NCBI Taxonomy" id="7260"/>
    <lineage>
        <taxon>Eukaryota</taxon>
        <taxon>Metazoa</taxon>
        <taxon>Ecdysozoa</taxon>
        <taxon>Arthropoda</taxon>
        <taxon>Hexapoda</taxon>
        <taxon>Insecta</taxon>
        <taxon>Pterygota</taxon>
        <taxon>Neoptera</taxon>
        <taxon>Endopterygota</taxon>
        <taxon>Diptera</taxon>
        <taxon>Brachycera</taxon>
        <taxon>Muscomorpha</taxon>
        <taxon>Ephydroidea</taxon>
        <taxon>Drosophilidae</taxon>
        <taxon>Drosophila</taxon>
        <taxon>Sophophora</taxon>
    </lineage>
</organism>
<dbReference type="Proteomes" id="UP000007798">
    <property type="component" value="Unassembled WGS sequence"/>
</dbReference>